<feature type="transmembrane region" description="Helical" evidence="9">
    <location>
        <begin position="12"/>
        <end position="32"/>
    </location>
</feature>
<name>A0A1U7JHP2_9HYPH</name>
<dbReference type="OrthoDB" id="7843639at2"/>
<dbReference type="InterPro" id="IPR007387">
    <property type="entry name" value="TRAP_DctQ"/>
</dbReference>
<keyword evidence="5 9" id="KW-0812">Transmembrane</keyword>
<keyword evidence="7 9" id="KW-0472">Membrane</keyword>
<dbReference type="InterPro" id="IPR055348">
    <property type="entry name" value="DctQ"/>
</dbReference>
<keyword evidence="3" id="KW-1003">Cell membrane</keyword>
<evidence type="ECO:0000259" key="10">
    <source>
        <dbReference type="Pfam" id="PF04290"/>
    </source>
</evidence>
<evidence type="ECO:0000256" key="5">
    <source>
        <dbReference type="ARBA" id="ARBA00022692"/>
    </source>
</evidence>
<dbReference type="Proteomes" id="UP000185783">
    <property type="component" value="Unassembled WGS sequence"/>
</dbReference>
<evidence type="ECO:0000256" key="6">
    <source>
        <dbReference type="ARBA" id="ARBA00022989"/>
    </source>
</evidence>
<keyword evidence="6 9" id="KW-1133">Transmembrane helix</keyword>
<keyword evidence="2 9" id="KW-0813">Transport</keyword>
<protein>
    <recommendedName>
        <fullName evidence="9">TRAP transporter small permease protein</fullName>
    </recommendedName>
</protein>
<dbReference type="Pfam" id="PF04290">
    <property type="entry name" value="DctQ"/>
    <property type="match status" value="1"/>
</dbReference>
<feature type="domain" description="Tripartite ATP-independent periplasmic transporters DctQ component" evidence="10">
    <location>
        <begin position="22"/>
        <end position="155"/>
    </location>
</feature>
<evidence type="ECO:0000256" key="1">
    <source>
        <dbReference type="ARBA" id="ARBA00004429"/>
    </source>
</evidence>
<organism evidence="11 12">
    <name type="scientific">Pseudovibrio exalbescens</name>
    <dbReference type="NCBI Taxonomy" id="197461"/>
    <lineage>
        <taxon>Bacteria</taxon>
        <taxon>Pseudomonadati</taxon>
        <taxon>Pseudomonadota</taxon>
        <taxon>Alphaproteobacteria</taxon>
        <taxon>Hyphomicrobiales</taxon>
        <taxon>Stappiaceae</taxon>
        <taxon>Pseudovibrio</taxon>
    </lineage>
</organism>
<dbReference type="AlphaFoldDB" id="A0A1U7JHP2"/>
<dbReference type="PANTHER" id="PTHR35011:SF2">
    <property type="entry name" value="2,3-DIKETO-L-GULONATE TRAP TRANSPORTER SMALL PERMEASE PROTEIN YIAM"/>
    <property type="match status" value="1"/>
</dbReference>
<evidence type="ECO:0000256" key="8">
    <source>
        <dbReference type="ARBA" id="ARBA00038436"/>
    </source>
</evidence>
<accession>A0A1U7JHP2</accession>
<comment type="subunit">
    <text evidence="9">The complex comprises the extracytoplasmic solute receptor protein and the two transmembrane proteins.</text>
</comment>
<evidence type="ECO:0000256" key="9">
    <source>
        <dbReference type="RuleBase" id="RU369079"/>
    </source>
</evidence>
<evidence type="ECO:0000256" key="4">
    <source>
        <dbReference type="ARBA" id="ARBA00022519"/>
    </source>
</evidence>
<keyword evidence="12" id="KW-1185">Reference proteome</keyword>
<evidence type="ECO:0000313" key="12">
    <source>
        <dbReference type="Proteomes" id="UP000185783"/>
    </source>
</evidence>
<evidence type="ECO:0000256" key="7">
    <source>
        <dbReference type="ARBA" id="ARBA00023136"/>
    </source>
</evidence>
<dbReference type="EMBL" id="LVVZ01000014">
    <property type="protein sequence ID" value="OKL44263.1"/>
    <property type="molecule type" value="Genomic_DNA"/>
</dbReference>
<comment type="function">
    <text evidence="9">Part of the tripartite ATP-independent periplasmic (TRAP) transport system.</text>
</comment>
<comment type="caution">
    <text evidence="9">Lacks conserved residue(s) required for the propagation of feature annotation.</text>
</comment>
<reference evidence="11 12" key="1">
    <citation type="submission" date="2016-03" db="EMBL/GenBank/DDBJ databases">
        <title>Genome sequence of Nesiotobacter sp. nov., a moderately halophilic alphaproteobacterium isolated from the Yellow Sea, China.</title>
        <authorList>
            <person name="Zhang G."/>
            <person name="Zhang R."/>
        </authorList>
    </citation>
    <scope>NUCLEOTIDE SEQUENCE [LARGE SCALE GENOMIC DNA]</scope>
    <source>
        <strain evidence="11 12">WB1-6</strain>
    </source>
</reference>
<dbReference type="RefSeq" id="WP_028480731.1">
    <property type="nucleotide sequence ID" value="NZ_LVVZ01000014.1"/>
</dbReference>
<comment type="similarity">
    <text evidence="8 9">Belongs to the TRAP transporter small permease family.</text>
</comment>
<dbReference type="GO" id="GO:0022857">
    <property type="term" value="F:transmembrane transporter activity"/>
    <property type="evidence" value="ECO:0007669"/>
    <property type="project" value="UniProtKB-UniRule"/>
</dbReference>
<dbReference type="GO" id="GO:0005886">
    <property type="term" value="C:plasma membrane"/>
    <property type="evidence" value="ECO:0007669"/>
    <property type="project" value="UniProtKB-SubCell"/>
</dbReference>
<evidence type="ECO:0000256" key="2">
    <source>
        <dbReference type="ARBA" id="ARBA00022448"/>
    </source>
</evidence>
<feature type="transmembrane region" description="Helical" evidence="9">
    <location>
        <begin position="131"/>
        <end position="149"/>
    </location>
</feature>
<sequence>MKALNLLRLAERTTIVTLFLVMVFLFFSNVLVRELASSYTAHFAWIEEAVRLLNLFLVFCGLGLALERGRHVSIDTIRNKLPEAKRKWLIRAVDACGVLISFYVALLGYRLMIFVLGTGQKSPTLDLPMGWIYLAPVIGFSLLGLRYALNLFGVIDRFANAPSAEESESL</sequence>
<dbReference type="PANTHER" id="PTHR35011">
    <property type="entry name" value="2,3-DIKETO-L-GULONATE TRAP TRANSPORTER SMALL PERMEASE PROTEIN YIAM"/>
    <property type="match status" value="1"/>
</dbReference>
<comment type="caution">
    <text evidence="11">The sequence shown here is derived from an EMBL/GenBank/DDBJ whole genome shotgun (WGS) entry which is preliminary data.</text>
</comment>
<evidence type="ECO:0000313" key="11">
    <source>
        <dbReference type="EMBL" id="OKL44263.1"/>
    </source>
</evidence>
<comment type="subcellular location">
    <subcellularLocation>
        <location evidence="1 9">Cell inner membrane</location>
        <topology evidence="1 9">Multi-pass membrane protein</topology>
    </subcellularLocation>
</comment>
<proteinExistence type="inferred from homology"/>
<gene>
    <name evidence="11" type="ORF">A3843_07585</name>
</gene>
<evidence type="ECO:0000256" key="3">
    <source>
        <dbReference type="ARBA" id="ARBA00022475"/>
    </source>
</evidence>
<keyword evidence="4 9" id="KW-0997">Cell inner membrane</keyword>
<dbReference type="GO" id="GO:0015740">
    <property type="term" value="P:C4-dicarboxylate transport"/>
    <property type="evidence" value="ECO:0007669"/>
    <property type="project" value="TreeGrafter"/>
</dbReference>
<feature type="transmembrane region" description="Helical" evidence="9">
    <location>
        <begin position="88"/>
        <end position="111"/>
    </location>
</feature>
<dbReference type="STRING" id="197461.A3843_07585"/>